<proteinExistence type="predicted"/>
<feature type="transmembrane region" description="Helical" evidence="1">
    <location>
        <begin position="358"/>
        <end position="377"/>
    </location>
</feature>
<accession>J9GW30</accession>
<organism evidence="2">
    <name type="scientific">gut metagenome</name>
    <dbReference type="NCBI Taxonomy" id="749906"/>
    <lineage>
        <taxon>unclassified sequences</taxon>
        <taxon>metagenomes</taxon>
        <taxon>organismal metagenomes</taxon>
    </lineage>
</organism>
<feature type="transmembrane region" description="Helical" evidence="1">
    <location>
        <begin position="226"/>
        <end position="244"/>
    </location>
</feature>
<protein>
    <submittedName>
        <fullName evidence="2">Uncharacterized protein</fullName>
    </submittedName>
</protein>
<dbReference type="EMBL" id="AMCI01000954">
    <property type="protein sequence ID" value="EJX07158.1"/>
    <property type="molecule type" value="Genomic_DNA"/>
</dbReference>
<dbReference type="AntiFam" id="ANF00083">
    <property type="entry name" value="Shadow ORF (opposite leuS)"/>
</dbReference>
<keyword evidence="1" id="KW-1133">Transmembrane helix</keyword>
<gene>
    <name evidence="2" type="ORF">EVA_04731</name>
</gene>
<sequence length="379" mass="42226">MQQIAQVISQISIYTVNQSVTGEVAVTAQVDFTQQEEADSVCAELVNKSQRINYIALRFGHFIAVNNEPAVTIYLFRHFHTHSVEHNGPNNGVEADNFLAYQMQACRPVFIEHSVISAIFNTGQIVQESVEPYVYNVLFVKGNRNTPVKGGTGNAQILQALFNKVDHLIAAACRLNEIRVFFDELQPPVLIFRHFEEIAFLFHFFYRTAAVGAFAINQLTLQPVGFAGNAVQALVVFLINIALLKNLLQHVLHNLVVTFFAGTDKVIVGNVQLFPKQFKISDNSVYILDRGNALFLGFALNFQTMLITAGQEKYILALQTVKTCQAVGNSGAVCVTNMQIVTGIINRCSNIKGGFCHLTFRLLLLIIDYIAPFWGFYVV</sequence>
<dbReference type="AlphaFoldDB" id="J9GW30"/>
<evidence type="ECO:0000256" key="1">
    <source>
        <dbReference type="SAM" id="Phobius"/>
    </source>
</evidence>
<keyword evidence="1" id="KW-0812">Transmembrane</keyword>
<feature type="transmembrane region" description="Helical" evidence="1">
    <location>
        <begin position="198"/>
        <end position="220"/>
    </location>
</feature>
<reference evidence="2" key="1">
    <citation type="journal article" date="2012" name="PLoS ONE">
        <title>Gene sets for utilization of primary and secondary nutrition supplies in the distal gut of endangered iberian lynx.</title>
        <authorList>
            <person name="Alcaide M."/>
            <person name="Messina E."/>
            <person name="Richter M."/>
            <person name="Bargiela R."/>
            <person name="Peplies J."/>
            <person name="Huws S.A."/>
            <person name="Newbold C.J."/>
            <person name="Golyshin P.N."/>
            <person name="Simon M.A."/>
            <person name="Lopez G."/>
            <person name="Yakimov M.M."/>
            <person name="Ferrer M."/>
        </authorList>
    </citation>
    <scope>NUCLEOTIDE SEQUENCE</scope>
</reference>
<keyword evidence="1" id="KW-0472">Membrane</keyword>
<comment type="caution">
    <text evidence="2">The sequence shown here is derived from an EMBL/GenBank/DDBJ whole genome shotgun (WGS) entry which is preliminary data.</text>
</comment>
<name>J9GW30_9ZZZZ</name>
<evidence type="ECO:0000313" key="2">
    <source>
        <dbReference type="EMBL" id="EJX07158.1"/>
    </source>
</evidence>